<dbReference type="Gene3D" id="2.10.109.10">
    <property type="entry name" value="Umud Fragment, subunit A"/>
    <property type="match status" value="1"/>
</dbReference>
<evidence type="ECO:0000256" key="4">
    <source>
        <dbReference type="ARBA" id="ARBA00022670"/>
    </source>
</evidence>
<dbReference type="STRING" id="745820.SAMN04488053_101318"/>
<organism evidence="10 11">
    <name type="scientific">Alkalicoccus daliensis</name>
    <dbReference type="NCBI Taxonomy" id="745820"/>
    <lineage>
        <taxon>Bacteria</taxon>
        <taxon>Bacillati</taxon>
        <taxon>Bacillota</taxon>
        <taxon>Bacilli</taxon>
        <taxon>Bacillales</taxon>
        <taxon>Bacillaceae</taxon>
        <taxon>Alkalicoccus</taxon>
    </lineage>
</organism>
<proteinExistence type="inferred from homology"/>
<evidence type="ECO:0000256" key="1">
    <source>
        <dbReference type="ARBA" id="ARBA00000677"/>
    </source>
</evidence>
<dbReference type="GO" id="GO:0005886">
    <property type="term" value="C:plasma membrane"/>
    <property type="evidence" value="ECO:0007669"/>
    <property type="project" value="UniProtKB-SubCell"/>
</dbReference>
<dbReference type="InterPro" id="IPR036286">
    <property type="entry name" value="LexA/Signal_pep-like_sf"/>
</dbReference>
<evidence type="ECO:0000313" key="10">
    <source>
        <dbReference type="EMBL" id="SDN27356.1"/>
    </source>
</evidence>
<comment type="subcellular location">
    <subcellularLocation>
        <location evidence="2">Cell membrane</location>
        <topology evidence="2">Single-pass type II membrane protein</topology>
    </subcellularLocation>
    <subcellularLocation>
        <location evidence="8">Membrane</location>
        <topology evidence="8">Single-pass type II membrane protein</topology>
    </subcellularLocation>
</comment>
<evidence type="ECO:0000256" key="8">
    <source>
        <dbReference type="RuleBase" id="RU362042"/>
    </source>
</evidence>
<keyword evidence="7" id="KW-0812">Transmembrane</keyword>
<feature type="active site" evidence="6">
    <location>
        <position position="37"/>
    </location>
</feature>
<dbReference type="GO" id="GO:0009003">
    <property type="term" value="F:signal peptidase activity"/>
    <property type="evidence" value="ECO:0007669"/>
    <property type="project" value="UniProtKB-EC"/>
</dbReference>
<evidence type="ECO:0000256" key="6">
    <source>
        <dbReference type="PIRSR" id="PIRSR600223-1"/>
    </source>
</evidence>
<dbReference type="PRINTS" id="PR00727">
    <property type="entry name" value="LEADERPTASE"/>
</dbReference>
<feature type="domain" description="Peptidase S26" evidence="9">
    <location>
        <begin position="7"/>
        <end position="172"/>
    </location>
</feature>
<dbReference type="OrthoDB" id="9802919at2"/>
<dbReference type="PROSITE" id="PS00761">
    <property type="entry name" value="SPASE_I_3"/>
    <property type="match status" value="1"/>
</dbReference>
<dbReference type="InterPro" id="IPR019533">
    <property type="entry name" value="Peptidase_S26"/>
</dbReference>
<name>A0A1H0A3U4_9BACI</name>
<dbReference type="PANTHER" id="PTHR43390:SF8">
    <property type="entry name" value="SIGNAL PEPTIDASE I"/>
    <property type="match status" value="1"/>
</dbReference>
<dbReference type="PROSITE" id="PS00501">
    <property type="entry name" value="SPASE_I_1"/>
    <property type="match status" value="1"/>
</dbReference>
<sequence>MNDSESWQWIKAILFALVLAFIVRSFIFTPVIVEGESMLPTLGDHDRMIVNKLGYLLDEPERFDIIVFHAEEGKDYIKRVIGLPGDKISYKNDILYVNGMPLEEEFLTEFKADAPFLPLTGSFELGDVLSADTVPSDHLFVLGDNRRYSKDSRHIGLVPYEEVVGTAKIVFWPVERLKLVN</sequence>
<dbReference type="Pfam" id="PF10502">
    <property type="entry name" value="Peptidase_S26"/>
    <property type="match status" value="1"/>
</dbReference>
<dbReference type="InterPro" id="IPR019757">
    <property type="entry name" value="Pept_S26A_signal_pept_1_Lys-AS"/>
</dbReference>
<reference evidence="11" key="1">
    <citation type="submission" date="2016-10" db="EMBL/GenBank/DDBJ databases">
        <authorList>
            <person name="Varghese N."/>
            <person name="Submissions S."/>
        </authorList>
    </citation>
    <scope>NUCLEOTIDE SEQUENCE [LARGE SCALE GENOMIC DNA]</scope>
    <source>
        <strain evidence="11">CGMCC 1.10369</strain>
    </source>
</reference>
<dbReference type="GO" id="GO:0006465">
    <property type="term" value="P:signal peptide processing"/>
    <property type="evidence" value="ECO:0007669"/>
    <property type="project" value="InterPro"/>
</dbReference>
<dbReference type="PANTHER" id="PTHR43390">
    <property type="entry name" value="SIGNAL PEPTIDASE I"/>
    <property type="match status" value="1"/>
</dbReference>
<evidence type="ECO:0000256" key="5">
    <source>
        <dbReference type="ARBA" id="ARBA00022801"/>
    </source>
</evidence>
<keyword evidence="5 7" id="KW-0378">Hydrolase</keyword>
<protein>
    <recommendedName>
        <fullName evidence="3 7">Signal peptidase I</fullName>
        <ecNumber evidence="3 7">3.4.21.89</ecNumber>
    </recommendedName>
</protein>
<dbReference type="InterPro" id="IPR019758">
    <property type="entry name" value="Pept_S26A_signal_pept_1_CS"/>
</dbReference>
<dbReference type="EMBL" id="FNIL01000001">
    <property type="protein sequence ID" value="SDN27356.1"/>
    <property type="molecule type" value="Genomic_DNA"/>
</dbReference>
<keyword evidence="11" id="KW-1185">Reference proteome</keyword>
<dbReference type="AlphaFoldDB" id="A0A1H0A3U4"/>
<keyword evidence="7" id="KW-1133">Transmembrane helix</keyword>
<keyword evidence="7" id="KW-0472">Membrane</keyword>
<dbReference type="InterPro" id="IPR019756">
    <property type="entry name" value="Pept_S26A_signal_pept_1_Ser-AS"/>
</dbReference>
<gene>
    <name evidence="10" type="ORF">SAMN04488053_101318</name>
</gene>
<accession>A0A1H0A3U4</accession>
<evidence type="ECO:0000256" key="7">
    <source>
        <dbReference type="RuleBase" id="RU003993"/>
    </source>
</evidence>
<dbReference type="GO" id="GO:0004252">
    <property type="term" value="F:serine-type endopeptidase activity"/>
    <property type="evidence" value="ECO:0007669"/>
    <property type="project" value="InterPro"/>
</dbReference>
<evidence type="ECO:0000256" key="2">
    <source>
        <dbReference type="ARBA" id="ARBA00004401"/>
    </source>
</evidence>
<dbReference type="SUPFAM" id="SSF51306">
    <property type="entry name" value="LexA/Signal peptidase"/>
    <property type="match status" value="1"/>
</dbReference>
<keyword evidence="4 7" id="KW-0645">Protease</keyword>
<feature type="active site" evidence="6">
    <location>
        <position position="78"/>
    </location>
</feature>
<dbReference type="Proteomes" id="UP000198778">
    <property type="component" value="Unassembled WGS sequence"/>
</dbReference>
<comment type="catalytic activity">
    <reaction evidence="1 7">
        <text>Cleavage of hydrophobic, N-terminal signal or leader sequences from secreted and periplasmic proteins.</text>
        <dbReference type="EC" id="3.4.21.89"/>
    </reaction>
</comment>
<evidence type="ECO:0000313" key="11">
    <source>
        <dbReference type="Proteomes" id="UP000198778"/>
    </source>
</evidence>
<dbReference type="NCBIfam" id="TIGR02227">
    <property type="entry name" value="sigpep_I_bact"/>
    <property type="match status" value="1"/>
</dbReference>
<dbReference type="EC" id="3.4.21.89" evidence="3 7"/>
<evidence type="ECO:0000259" key="9">
    <source>
        <dbReference type="Pfam" id="PF10502"/>
    </source>
</evidence>
<evidence type="ECO:0000256" key="3">
    <source>
        <dbReference type="ARBA" id="ARBA00013208"/>
    </source>
</evidence>
<feature type="transmembrane region" description="Helical" evidence="7">
    <location>
        <begin position="12"/>
        <end position="33"/>
    </location>
</feature>
<dbReference type="PROSITE" id="PS00760">
    <property type="entry name" value="SPASE_I_2"/>
    <property type="match status" value="1"/>
</dbReference>
<comment type="similarity">
    <text evidence="8">Belongs to the peptidase S26 family.</text>
</comment>
<dbReference type="CDD" id="cd06530">
    <property type="entry name" value="S26_SPase_I"/>
    <property type="match status" value="1"/>
</dbReference>
<dbReference type="InterPro" id="IPR000223">
    <property type="entry name" value="Pept_S26A_signal_pept_1"/>
</dbReference>